<evidence type="ECO:0000313" key="1">
    <source>
        <dbReference type="EMBL" id="KAI4588188.1"/>
    </source>
</evidence>
<dbReference type="EMBL" id="CM043027">
    <property type="protein sequence ID" value="KAI4588188.1"/>
    <property type="molecule type" value="Genomic_DNA"/>
</dbReference>
<protein>
    <submittedName>
        <fullName evidence="1">Uncharacterized protein</fullName>
    </submittedName>
</protein>
<evidence type="ECO:0000313" key="2">
    <source>
        <dbReference type="Proteomes" id="UP001057279"/>
    </source>
</evidence>
<proteinExistence type="predicted"/>
<comment type="caution">
    <text evidence="1">The sequence shown here is derived from an EMBL/GenBank/DDBJ whole genome shotgun (WGS) entry which is preliminary data.</text>
</comment>
<accession>A0ACB9VEW9</accession>
<sequence>MVPFIAQGTFHTLRSGSFQSCMASNNDHLKTGTPQLLSPIVPEKLHIIQSHKLALNMPSKRGRAIYLETLETGLQNRTSITSGNWKIQFGEMGKTLTETDVKGTCWRSRNGRASLSCPLRSGSAHRMLQFPVFNFYKDIKSLLGVVKDLLTTRGYASSCKLPASYDSQREFSDNLQSLDSVDVDASPFHI</sequence>
<reference evidence="1" key="1">
    <citation type="submission" date="2022-03" db="EMBL/GenBank/DDBJ databases">
        <title>Genomic analyses of argali, domestic sheep and their hybrids provide insights into chromosomal evolution, heterosis and genetic basis of agronomic traits.</title>
        <authorList>
            <person name="Li M."/>
        </authorList>
    </citation>
    <scope>NUCLEOTIDE SEQUENCE</scope>
    <source>
        <strain evidence="1">F1 hybrid</strain>
    </source>
</reference>
<dbReference type="Proteomes" id="UP001057279">
    <property type="component" value="Linkage Group LG02"/>
</dbReference>
<gene>
    <name evidence="1" type="ORF">MJG53_002596</name>
</gene>
<name>A0ACB9VEW9_9CETA</name>
<keyword evidence="2" id="KW-1185">Reference proteome</keyword>
<organism evidence="1 2">
    <name type="scientific">Ovis ammon polii x Ovis aries</name>
    <dbReference type="NCBI Taxonomy" id="2918886"/>
    <lineage>
        <taxon>Eukaryota</taxon>
        <taxon>Metazoa</taxon>
        <taxon>Chordata</taxon>
        <taxon>Craniata</taxon>
        <taxon>Vertebrata</taxon>
        <taxon>Euteleostomi</taxon>
        <taxon>Mammalia</taxon>
        <taxon>Eutheria</taxon>
        <taxon>Laurasiatheria</taxon>
        <taxon>Artiodactyla</taxon>
        <taxon>Ruminantia</taxon>
        <taxon>Pecora</taxon>
        <taxon>Bovidae</taxon>
        <taxon>Caprinae</taxon>
        <taxon>Ovis</taxon>
    </lineage>
</organism>